<feature type="binding site" evidence="9">
    <location>
        <position position="300"/>
    </location>
    <ligand>
        <name>substrate</name>
    </ligand>
</feature>
<dbReference type="GO" id="GO:0030170">
    <property type="term" value="F:pyridoxal phosphate binding"/>
    <property type="evidence" value="ECO:0007669"/>
    <property type="project" value="UniProtKB-UniRule"/>
</dbReference>
<dbReference type="GO" id="GO:0004141">
    <property type="term" value="F:dethiobiotin synthase activity"/>
    <property type="evidence" value="ECO:0007669"/>
    <property type="project" value="TreeGrafter"/>
</dbReference>
<dbReference type="InterPro" id="IPR015424">
    <property type="entry name" value="PyrdxlP-dep_Trfase"/>
</dbReference>
<comment type="cofactor">
    <cofactor evidence="1 9">
        <name>pyridoxal 5'-phosphate</name>
        <dbReference type="ChEBI" id="CHEBI:597326"/>
    </cofactor>
</comment>
<evidence type="ECO:0000256" key="9">
    <source>
        <dbReference type="HAMAP-Rule" id="MF_00834"/>
    </source>
</evidence>
<feature type="binding site" evidence="9">
    <location>
        <position position="266"/>
    </location>
    <ligand>
        <name>substrate</name>
    </ligand>
</feature>
<feature type="binding site" evidence="9">
    <location>
        <begin position="111"/>
        <end position="112"/>
    </location>
    <ligand>
        <name>pyridoxal 5'-phosphate</name>
        <dbReference type="ChEBI" id="CHEBI:597326"/>
    </ligand>
</feature>
<dbReference type="PIRSF" id="PIRSF000521">
    <property type="entry name" value="Transaminase_4ab_Lys_Orn"/>
    <property type="match status" value="1"/>
</dbReference>
<gene>
    <name evidence="9" type="primary">bioA</name>
    <name evidence="10" type="ORF">SAMN05216290_1691</name>
</gene>
<comment type="catalytic activity">
    <reaction evidence="8 9">
        <text>(8S)-8-amino-7-oxononanoate + S-adenosyl-L-methionine = S-adenosyl-4-methylsulfanyl-2-oxobutanoate + (7R,8S)-7,8-diammoniononanoate</text>
        <dbReference type="Rhea" id="RHEA:16861"/>
        <dbReference type="ChEBI" id="CHEBI:16490"/>
        <dbReference type="ChEBI" id="CHEBI:59789"/>
        <dbReference type="ChEBI" id="CHEBI:149468"/>
        <dbReference type="ChEBI" id="CHEBI:149469"/>
        <dbReference type="EC" id="2.6.1.62"/>
    </reaction>
</comment>
<dbReference type="UniPathway" id="UPA00078">
    <property type="reaction ID" value="UER00160"/>
</dbReference>
<keyword evidence="3 9" id="KW-0032">Aminotransferase</keyword>
<feature type="binding site" evidence="9">
    <location>
        <position position="391"/>
    </location>
    <ligand>
        <name>substrate</name>
    </ligand>
</feature>
<dbReference type="PROSITE" id="PS00600">
    <property type="entry name" value="AA_TRANSFER_CLASS_3"/>
    <property type="match status" value="1"/>
</dbReference>
<evidence type="ECO:0000256" key="3">
    <source>
        <dbReference type="ARBA" id="ARBA00022576"/>
    </source>
</evidence>
<dbReference type="FunFam" id="3.40.640.10:FF:000004">
    <property type="entry name" value="Acetylornithine aminotransferase"/>
    <property type="match status" value="1"/>
</dbReference>
<dbReference type="InterPro" id="IPR049704">
    <property type="entry name" value="Aminotrans_3_PPA_site"/>
</dbReference>
<keyword evidence="6 9" id="KW-0093">Biotin biosynthesis</keyword>
<evidence type="ECO:0000313" key="10">
    <source>
        <dbReference type="EMBL" id="SEW08798.1"/>
    </source>
</evidence>
<evidence type="ECO:0000256" key="7">
    <source>
        <dbReference type="ARBA" id="ARBA00022898"/>
    </source>
</evidence>
<evidence type="ECO:0000256" key="2">
    <source>
        <dbReference type="ARBA" id="ARBA00005063"/>
    </source>
</evidence>
<evidence type="ECO:0000256" key="1">
    <source>
        <dbReference type="ARBA" id="ARBA00001933"/>
    </source>
</evidence>
<dbReference type="GO" id="GO:0009102">
    <property type="term" value="P:biotin biosynthetic process"/>
    <property type="evidence" value="ECO:0007669"/>
    <property type="project" value="UniProtKB-UniRule"/>
</dbReference>
<evidence type="ECO:0000256" key="4">
    <source>
        <dbReference type="ARBA" id="ARBA00022679"/>
    </source>
</evidence>
<evidence type="ECO:0000256" key="8">
    <source>
        <dbReference type="ARBA" id="ARBA00048449"/>
    </source>
</evidence>
<dbReference type="GO" id="GO:0005737">
    <property type="term" value="C:cytoplasm"/>
    <property type="evidence" value="ECO:0007669"/>
    <property type="project" value="UniProtKB-SubCell"/>
</dbReference>
<dbReference type="EC" id="2.6.1.62" evidence="9"/>
<feature type="binding site" evidence="9">
    <location>
        <position position="51"/>
    </location>
    <ligand>
        <name>substrate</name>
    </ligand>
</feature>
<dbReference type="Proteomes" id="UP000199437">
    <property type="component" value="Unassembled WGS sequence"/>
</dbReference>
<name>A0A1I0P470_9BACT</name>
<dbReference type="STRING" id="1267423.SAMN05216290_1691"/>
<keyword evidence="5 9" id="KW-0949">S-adenosyl-L-methionine</keyword>
<dbReference type="SUPFAM" id="SSF53383">
    <property type="entry name" value="PLP-dependent transferases"/>
    <property type="match status" value="1"/>
</dbReference>
<comment type="subunit">
    <text evidence="9">Homodimer.</text>
</comment>
<dbReference type="InterPro" id="IPR015422">
    <property type="entry name" value="PyrdxlP-dep_Trfase_small"/>
</dbReference>
<sequence length="433" mass="48520">MREWIERDKSAIWHPFTPLMGMVDPLMIERAEGVNLYTADGKKIIDAISSWWVNIHGHSHPKIANAIAEQAHQLEHVIFAGFTHQPAVELAERLLSILPDNQSKIFYSDNGSTAVEVGIKMAFQYFYNQGIKKKKIIAIDGAYHGDTFGAMSVGERGPFTEPFDPYLFDVAFVDFPSKEKEEAVWNQFEALVSAGDVAAFVFEPIVQGASGMRVYSKALLNRMIALAQANDVICIADEVMTGFGRLGTLFAADQLQNKPDIFCLSKGLTGGVLPMGVTSCTDKIQAAYRSNDLMKTFFHGHSFTGNPMICAAANASLDILLTEECEENRKRINRRHLAFGEQIEKHHLVRNSRVMGTIIAFEINTDKDTSYFNEARHHLYPYFIEKGLLIRPLGNVIYLIPPYIISDEDLDYIYQTILSFLDEYDSLAAVSAD</sequence>
<evidence type="ECO:0000256" key="5">
    <source>
        <dbReference type="ARBA" id="ARBA00022691"/>
    </source>
</evidence>
<dbReference type="Gene3D" id="3.40.640.10">
    <property type="entry name" value="Type I PLP-dependent aspartate aminotransferase-like (Major domain)"/>
    <property type="match status" value="1"/>
</dbReference>
<dbReference type="Gene3D" id="3.90.1150.10">
    <property type="entry name" value="Aspartate Aminotransferase, domain 1"/>
    <property type="match status" value="1"/>
</dbReference>
<dbReference type="Pfam" id="PF00202">
    <property type="entry name" value="Aminotran_3"/>
    <property type="match status" value="1"/>
</dbReference>
<feature type="binding site" evidence="9">
    <location>
        <position position="143"/>
    </location>
    <ligand>
        <name>substrate</name>
    </ligand>
</feature>
<reference evidence="11" key="1">
    <citation type="submission" date="2016-10" db="EMBL/GenBank/DDBJ databases">
        <authorList>
            <person name="Varghese N."/>
            <person name="Submissions S."/>
        </authorList>
    </citation>
    <scope>NUCLEOTIDE SEQUENCE [LARGE SCALE GENOMIC DNA]</scope>
    <source>
        <strain evidence="11">CGMCC 1.12402</strain>
    </source>
</reference>
<dbReference type="GeneID" id="99986414"/>
<dbReference type="InterPro" id="IPR005815">
    <property type="entry name" value="BioA"/>
</dbReference>
<dbReference type="PANTHER" id="PTHR42684:SF3">
    <property type="entry name" value="ADENOSYLMETHIONINE-8-AMINO-7-OXONONANOATE AMINOTRANSFERASE"/>
    <property type="match status" value="1"/>
</dbReference>
<feature type="binding site" evidence="9">
    <location>
        <position position="237"/>
    </location>
    <ligand>
        <name>pyridoxal 5'-phosphate</name>
        <dbReference type="ChEBI" id="CHEBI:597326"/>
    </ligand>
</feature>
<dbReference type="RefSeq" id="WP_090258059.1">
    <property type="nucleotide sequence ID" value="NZ_FOIR01000001.1"/>
</dbReference>
<dbReference type="InterPro" id="IPR015421">
    <property type="entry name" value="PyrdxlP-dep_Trfase_major"/>
</dbReference>
<comment type="subcellular location">
    <subcellularLocation>
        <location evidence="9">Cytoplasm</location>
    </subcellularLocation>
</comment>
<dbReference type="GO" id="GO:0051537">
    <property type="term" value="F:2 iron, 2 sulfur cluster binding"/>
    <property type="evidence" value="ECO:0007669"/>
    <property type="project" value="UniProtKB-KW"/>
</dbReference>
<accession>A0A1I0P470</accession>
<organism evidence="10 11">
    <name type="scientific">Roseivirga pacifica</name>
    <dbReference type="NCBI Taxonomy" id="1267423"/>
    <lineage>
        <taxon>Bacteria</taxon>
        <taxon>Pseudomonadati</taxon>
        <taxon>Bacteroidota</taxon>
        <taxon>Cytophagia</taxon>
        <taxon>Cytophagales</taxon>
        <taxon>Roseivirgaceae</taxon>
        <taxon>Roseivirga</taxon>
    </lineage>
</organism>
<dbReference type="AlphaFoldDB" id="A0A1I0P470"/>
<evidence type="ECO:0000313" key="11">
    <source>
        <dbReference type="Proteomes" id="UP000199437"/>
    </source>
</evidence>
<dbReference type="InterPro" id="IPR005814">
    <property type="entry name" value="Aminotrans_3"/>
</dbReference>
<keyword evidence="4 9" id="KW-0808">Transferase</keyword>
<dbReference type="NCBIfam" id="TIGR00508">
    <property type="entry name" value="bioA"/>
    <property type="match status" value="1"/>
</dbReference>
<dbReference type="GO" id="GO:0004015">
    <property type="term" value="F:adenosylmethionine-8-amino-7-oxononanoate transaminase activity"/>
    <property type="evidence" value="ECO:0007669"/>
    <property type="project" value="UniProtKB-UniRule"/>
</dbReference>
<comment type="function">
    <text evidence="9">Catalyzes the transfer of the alpha-amino group from S-adenosyl-L-methionine (SAM) to 7-keto-8-aminopelargonic acid (KAPA) to form 7,8-diaminopelargonic acid (DAPA). It is the only aminotransferase known to utilize SAM as an amino donor.</text>
</comment>
<dbReference type="EMBL" id="FOIR01000001">
    <property type="protein sequence ID" value="SEW08798.1"/>
    <property type="molecule type" value="Genomic_DNA"/>
</dbReference>
<dbReference type="PANTHER" id="PTHR42684">
    <property type="entry name" value="ADENOSYLMETHIONINE-8-AMINO-7-OXONONANOATE AMINOTRANSFERASE"/>
    <property type="match status" value="1"/>
</dbReference>
<keyword evidence="7 9" id="KW-0663">Pyridoxal phosphate</keyword>
<evidence type="ECO:0000256" key="6">
    <source>
        <dbReference type="ARBA" id="ARBA00022756"/>
    </source>
</evidence>
<dbReference type="NCBIfam" id="NF004624">
    <property type="entry name" value="PRK05964.1"/>
    <property type="match status" value="1"/>
</dbReference>
<feature type="modified residue" description="N6-(pyridoxal phosphate)lysine" evidence="9">
    <location>
        <position position="266"/>
    </location>
</feature>
<protein>
    <recommendedName>
        <fullName evidence="9">Adenosylmethionine-8-amino-7-oxononanoate aminotransferase</fullName>
        <ecNumber evidence="9">2.6.1.62</ecNumber>
    </recommendedName>
    <alternativeName>
        <fullName evidence="9">7,8-diamino-pelargonic acid aminotransferase</fullName>
        <shortName evidence="9">DAPA AT</shortName>
        <shortName evidence="9">DAPA aminotransferase</shortName>
    </alternativeName>
    <alternativeName>
        <fullName evidence="9">7,8-diaminononanoate synthase</fullName>
        <shortName evidence="9">DANS</shortName>
    </alternativeName>
    <alternativeName>
        <fullName evidence="9">Diaminopelargonic acid synthase</fullName>
    </alternativeName>
</protein>
<keyword evidence="9" id="KW-0963">Cytoplasm</keyword>
<feature type="binding site" evidence="9">
    <location>
        <begin position="301"/>
        <end position="302"/>
    </location>
    <ligand>
        <name>pyridoxal 5'-phosphate</name>
        <dbReference type="ChEBI" id="CHEBI:597326"/>
    </ligand>
</feature>
<comment type="similarity">
    <text evidence="9">Belongs to the class-III pyridoxal-phosphate-dependent aminotransferase family. BioA subfamily.</text>
</comment>
<dbReference type="OrthoDB" id="9807885at2"/>
<comment type="pathway">
    <text evidence="2 9">Cofactor biosynthesis; biotin biosynthesis; 7,8-diaminononanoate from 8-amino-7-oxononanoate (SAM route): step 1/1.</text>
</comment>
<feature type="site" description="Participates in the substrate recognition with KAPA and in a stacking interaction with the adenine ring of SAM" evidence="9">
    <location>
        <position position="16"/>
    </location>
</feature>
<dbReference type="HAMAP" id="MF_00834">
    <property type="entry name" value="BioA"/>
    <property type="match status" value="1"/>
</dbReference>
<proteinExistence type="inferred from homology"/>
<dbReference type="CDD" id="cd00610">
    <property type="entry name" value="OAT_like"/>
    <property type="match status" value="1"/>
</dbReference>
<keyword evidence="11" id="KW-1185">Reference proteome</keyword>